<dbReference type="GO" id="GO:0002088">
    <property type="term" value="P:lens development in camera-type eye"/>
    <property type="evidence" value="ECO:0007669"/>
    <property type="project" value="TreeGrafter"/>
</dbReference>
<dbReference type="InterPro" id="IPR001064">
    <property type="entry name" value="Beta/gamma_crystallin"/>
</dbReference>
<comment type="similarity">
    <text evidence="1">Belongs to the beta/gamma-crystallin family.</text>
</comment>
<dbReference type="SUPFAM" id="SSF49695">
    <property type="entry name" value="gamma-Crystallin-like"/>
    <property type="match status" value="3"/>
</dbReference>
<protein>
    <recommendedName>
        <fullName evidence="3">Beta/gamma crystallin 'Greek key' domain-containing protein</fullName>
    </recommendedName>
</protein>
<dbReference type="Proteomes" id="UP000314982">
    <property type="component" value="Unassembled WGS sequence"/>
</dbReference>
<dbReference type="Gene3D" id="2.60.20.10">
    <property type="entry name" value="Crystallins"/>
    <property type="match status" value="6"/>
</dbReference>
<feature type="domain" description="Beta/gamma crystallin 'Greek key'" evidence="3">
    <location>
        <begin position="229"/>
        <end position="271"/>
    </location>
</feature>
<dbReference type="PROSITE" id="PS50915">
    <property type="entry name" value="CRYSTALLIN_BETA_GAMMA"/>
    <property type="match status" value="6"/>
</dbReference>
<dbReference type="Ensembl" id="ENSHHUT00000071735.1">
    <property type="protein sequence ID" value="ENSHHUP00000069413.1"/>
    <property type="gene ID" value="ENSHHUG00000040889.1"/>
</dbReference>
<dbReference type="SMART" id="SM00247">
    <property type="entry name" value="XTALbg"/>
    <property type="match status" value="5"/>
</dbReference>
<dbReference type="GO" id="GO:0005212">
    <property type="term" value="F:structural constituent of eye lens"/>
    <property type="evidence" value="ECO:0007669"/>
    <property type="project" value="TreeGrafter"/>
</dbReference>
<sequence length="596" mass="66133">TREGLVCISAVRIKEVYIATIRNNCSVKNVTKSCRNLQIRHSSPGNYWVLYERPGFEGRSIALEEGPIELTNVWADAGPPGSHPHVDIPMVIGSIRLAVWDYSIPHIDLFTEPEGHGRLAPYHDDTVEISSFVYLWLFYLHGFQGLLAVLEEGEYPCPEAWGFNTPFIGSLRPLKMVGAAVVYERPGFEGSCLEIDGDVFCFGDEEDGVASNLDSNRLKSVGSVKILRGLWVGYDQLGFEGHQHVLEEGEYLDWRDWGGMTDQLLSIRPVLADFMSPHLKMFSERDFGELGANIDILEPIINIEDTGYGLKTQSIDVMGGVWVAFEEAGFSGKAYVLEKGLYGSPEDWGALSSKITSVIVSCVSQMQLFSEPGFQGSVHVVEDSVSALPHGFSLGSCRALAGSWLAFEGQGFTERMYVLEEGDYPDLRAMGCVEPNSSVLSLQTTGFEFSLPSVTLFERPGLRGKRVVLTASSVNLQLAGGCSLVQSVLVEGGMWVLYEGINYRGAQILLKPGEVLDWRTFSSWQRIGSLRPLIQRQVHFRLRSQEGLLMSVTGEMDDIKLMRIQATEEMGGVEQIWFYRDGHLHCKVASSWQQGV</sequence>
<accession>A0A4W5Q4U1</accession>
<reference evidence="4" key="2">
    <citation type="submission" date="2025-08" db="UniProtKB">
        <authorList>
            <consortium name="Ensembl"/>
        </authorList>
    </citation>
    <scope>IDENTIFICATION</scope>
</reference>
<dbReference type="GeneTree" id="ENSGT00940000155695"/>
<name>A0A4W5Q4U1_9TELE</name>
<proteinExistence type="inferred from homology"/>
<organism evidence="4 5">
    <name type="scientific">Hucho hucho</name>
    <name type="common">huchen</name>
    <dbReference type="NCBI Taxonomy" id="62062"/>
    <lineage>
        <taxon>Eukaryota</taxon>
        <taxon>Metazoa</taxon>
        <taxon>Chordata</taxon>
        <taxon>Craniata</taxon>
        <taxon>Vertebrata</taxon>
        <taxon>Euteleostomi</taxon>
        <taxon>Actinopterygii</taxon>
        <taxon>Neopterygii</taxon>
        <taxon>Teleostei</taxon>
        <taxon>Protacanthopterygii</taxon>
        <taxon>Salmoniformes</taxon>
        <taxon>Salmonidae</taxon>
        <taxon>Salmoninae</taxon>
        <taxon>Hucho</taxon>
    </lineage>
</organism>
<dbReference type="Pfam" id="PF00030">
    <property type="entry name" value="Crystall"/>
    <property type="match status" value="5"/>
</dbReference>
<feature type="domain" description="Beta/gamma crystallin 'Greek key'" evidence="3">
    <location>
        <begin position="402"/>
        <end position="446"/>
    </location>
</feature>
<feature type="domain" description="Beta/gamma crystallin 'Greek key'" evidence="3">
    <location>
        <begin position="46"/>
        <end position="99"/>
    </location>
</feature>
<feature type="domain" description="Beta/gamma crystallin 'Greek key'" evidence="3">
    <location>
        <begin position="320"/>
        <end position="362"/>
    </location>
</feature>
<keyword evidence="2" id="KW-0677">Repeat</keyword>
<feature type="domain" description="Beta/gamma crystallin 'Greek key'" evidence="3">
    <location>
        <begin position="493"/>
        <end position="534"/>
    </location>
</feature>
<dbReference type="GO" id="GO:0007601">
    <property type="term" value="P:visual perception"/>
    <property type="evidence" value="ECO:0007669"/>
    <property type="project" value="TreeGrafter"/>
</dbReference>
<evidence type="ECO:0000313" key="5">
    <source>
        <dbReference type="Proteomes" id="UP000314982"/>
    </source>
</evidence>
<dbReference type="STRING" id="62062.ENSHHUP00000069413"/>
<reference evidence="4" key="3">
    <citation type="submission" date="2025-09" db="UniProtKB">
        <authorList>
            <consortium name="Ensembl"/>
        </authorList>
    </citation>
    <scope>IDENTIFICATION</scope>
</reference>
<keyword evidence="5" id="KW-1185">Reference proteome</keyword>
<dbReference type="InterPro" id="IPR050252">
    <property type="entry name" value="Beta/Gamma-Crystallin"/>
</dbReference>
<evidence type="ECO:0000256" key="2">
    <source>
        <dbReference type="ARBA" id="ARBA00022737"/>
    </source>
</evidence>
<evidence type="ECO:0000313" key="4">
    <source>
        <dbReference type="Ensembl" id="ENSHHUP00000069413.1"/>
    </source>
</evidence>
<dbReference type="InterPro" id="IPR011024">
    <property type="entry name" value="G_crystallin-like"/>
</dbReference>
<feature type="domain" description="Beta/gamma crystallin 'Greek key'" evidence="3">
    <location>
        <begin position="178"/>
        <end position="228"/>
    </location>
</feature>
<reference evidence="5" key="1">
    <citation type="submission" date="2018-06" db="EMBL/GenBank/DDBJ databases">
        <title>Genome assembly of Danube salmon.</title>
        <authorList>
            <person name="Macqueen D.J."/>
            <person name="Gundappa M.K."/>
        </authorList>
    </citation>
    <scope>NUCLEOTIDE SEQUENCE [LARGE SCALE GENOMIC DNA]</scope>
</reference>
<dbReference type="PANTHER" id="PTHR11818">
    <property type="entry name" value="BETA/GAMMA CRYSTALLIN"/>
    <property type="match status" value="1"/>
</dbReference>
<dbReference type="PANTHER" id="PTHR11818:SF2">
    <property type="entry name" value="BETA_GAMMA CRYSTALLIN DOMAIN-CONTAINING PROTEIN 1"/>
    <property type="match status" value="1"/>
</dbReference>
<evidence type="ECO:0000259" key="3">
    <source>
        <dbReference type="PROSITE" id="PS50915"/>
    </source>
</evidence>
<dbReference type="AlphaFoldDB" id="A0A4W5Q4U1"/>
<evidence type="ECO:0000256" key="1">
    <source>
        <dbReference type="ARBA" id="ARBA00009646"/>
    </source>
</evidence>